<dbReference type="NCBIfam" id="TIGR00577">
    <property type="entry name" value="fpg"/>
    <property type="match status" value="1"/>
</dbReference>
<evidence type="ECO:0000256" key="7">
    <source>
        <dbReference type="ARBA" id="ARBA00022801"/>
    </source>
</evidence>
<comment type="catalytic activity">
    <reaction evidence="14 15">
        <text>2'-deoxyribonucleotide-(2'-deoxyribose 5'-phosphate)-2'-deoxyribonucleotide-DNA = a 3'-end 2'-deoxyribonucleotide-(2,3-dehydro-2,3-deoxyribose 5'-phosphate)-DNA + a 5'-end 5'-phospho-2'-deoxyribonucleoside-DNA + H(+)</text>
        <dbReference type="Rhea" id="RHEA:66592"/>
        <dbReference type="Rhea" id="RHEA-COMP:13180"/>
        <dbReference type="Rhea" id="RHEA-COMP:16897"/>
        <dbReference type="Rhea" id="RHEA-COMP:17067"/>
        <dbReference type="ChEBI" id="CHEBI:15378"/>
        <dbReference type="ChEBI" id="CHEBI:136412"/>
        <dbReference type="ChEBI" id="CHEBI:157695"/>
        <dbReference type="ChEBI" id="CHEBI:167181"/>
        <dbReference type="EC" id="4.2.99.18"/>
    </reaction>
</comment>
<feature type="active site" description="Proton donor; for beta-elimination activity" evidence="15">
    <location>
        <position position="58"/>
    </location>
</feature>
<dbReference type="PROSITE" id="PS51066">
    <property type="entry name" value="ZF_FPG_2"/>
    <property type="match status" value="1"/>
</dbReference>
<keyword evidence="7 15" id="KW-0378">Hydrolase</keyword>
<reference evidence="18 19" key="1">
    <citation type="submission" date="2019-04" db="EMBL/GenBank/DDBJ databases">
        <title>Natronospirillum operosus gen. nov., sp. nov., a haloalkaliphilic satellite isolated from decaying biomass of laboratory culture of cyanobacterium Geitlerinema sp. and proposal of Natronospirillaceae fam. nov. and Saccharospirillaceae fam. nov.</title>
        <authorList>
            <person name="Kevbrin V."/>
            <person name="Boltyanskaya Y."/>
            <person name="Koziaeva V."/>
            <person name="Grouzdev D.S."/>
            <person name="Park M."/>
            <person name="Cho J."/>
        </authorList>
    </citation>
    <scope>NUCLEOTIDE SEQUENCE [LARGE SCALE GENOMIC DNA]</scope>
    <source>
        <strain evidence="18 19">G-116</strain>
    </source>
</reference>
<dbReference type="SUPFAM" id="SSF57716">
    <property type="entry name" value="Glucocorticoid receptor-like (DNA-binding domain)"/>
    <property type="match status" value="1"/>
</dbReference>
<evidence type="ECO:0000256" key="6">
    <source>
        <dbReference type="ARBA" id="ARBA00022771"/>
    </source>
</evidence>
<dbReference type="InterPro" id="IPR000214">
    <property type="entry name" value="Znf_DNA_glyclase/AP_lyase"/>
</dbReference>
<comment type="catalytic activity">
    <reaction evidence="1 15">
        <text>Hydrolysis of DNA containing ring-opened 7-methylguanine residues, releasing 2,6-diamino-4-hydroxy-5-(N-methyl)formamidopyrimidine.</text>
        <dbReference type="EC" id="3.2.2.23"/>
    </reaction>
</comment>
<comment type="function">
    <text evidence="15">Involved in base excision repair of DNA damaged by oxidation or by mutagenic agents. Acts as DNA glycosylase that recognizes and removes damaged bases. Has a preference for oxidized purines, such as 7,8-dihydro-8-oxoguanine (8-oxoG). Has AP (apurinic/apyrimidinic) lyase activity and introduces nicks in the DNA strand. Cleaves the DNA backbone by beta-delta elimination to generate a single-strand break at the site of the removed base with both 3'- and 5'-phosphates.</text>
</comment>
<dbReference type="InterPro" id="IPR015886">
    <property type="entry name" value="H2TH_FPG"/>
</dbReference>
<dbReference type="AlphaFoldDB" id="A0A4Z0W936"/>
<keyword evidence="12 15" id="KW-0511">Multifunctional enzyme</keyword>
<dbReference type="PROSITE" id="PS51068">
    <property type="entry name" value="FPG_CAT"/>
    <property type="match status" value="1"/>
</dbReference>
<dbReference type="EC" id="4.2.99.18" evidence="15"/>
<feature type="binding site" evidence="15">
    <location>
        <position position="111"/>
    </location>
    <ligand>
        <name>DNA</name>
        <dbReference type="ChEBI" id="CHEBI:16991"/>
    </ligand>
</feature>
<evidence type="ECO:0000256" key="5">
    <source>
        <dbReference type="ARBA" id="ARBA00022763"/>
    </source>
</evidence>
<dbReference type="InterPro" id="IPR012319">
    <property type="entry name" value="FPG_cat"/>
</dbReference>
<comment type="similarity">
    <text evidence="2 15">Belongs to the FPG family.</text>
</comment>
<keyword evidence="8 15" id="KW-0862">Zinc</keyword>
<evidence type="ECO:0000259" key="17">
    <source>
        <dbReference type="PROSITE" id="PS51068"/>
    </source>
</evidence>
<feature type="domain" description="Formamidopyrimidine-DNA glycosylase catalytic" evidence="17">
    <location>
        <begin position="2"/>
        <end position="114"/>
    </location>
</feature>
<feature type="binding site" evidence="15">
    <location>
        <position position="152"/>
    </location>
    <ligand>
        <name>DNA</name>
        <dbReference type="ChEBI" id="CHEBI:16991"/>
    </ligand>
</feature>
<evidence type="ECO:0000256" key="9">
    <source>
        <dbReference type="ARBA" id="ARBA00023125"/>
    </source>
</evidence>
<dbReference type="InterPro" id="IPR020629">
    <property type="entry name" value="FPG_Glyclase"/>
</dbReference>
<dbReference type="GO" id="GO:0140078">
    <property type="term" value="F:class I DNA-(apurinic or apyrimidinic site) endonuclease activity"/>
    <property type="evidence" value="ECO:0007669"/>
    <property type="project" value="UniProtKB-EC"/>
</dbReference>
<dbReference type="Gene3D" id="1.10.8.50">
    <property type="match status" value="1"/>
</dbReference>
<evidence type="ECO:0000256" key="3">
    <source>
        <dbReference type="ARBA" id="ARBA00011245"/>
    </source>
</evidence>
<keyword evidence="4 15" id="KW-0479">Metal-binding</keyword>
<keyword evidence="9 15" id="KW-0238">DNA-binding</keyword>
<dbReference type="InterPro" id="IPR010663">
    <property type="entry name" value="Znf_FPG/IleRS"/>
</dbReference>
<feature type="active site" description="Proton donor" evidence="15">
    <location>
        <position position="3"/>
    </location>
</feature>
<sequence length="271" mass="30742">MPELPEVETTCRGIAPHVEGKRLERWTVREPRLRWPIDPAWPEQVAGQRVEALTRRSKYMILHLEQGQIIAHLGMSGQFRVLPDLQARPEKHDHSDWLFEGGTLIRYRDPRRFGAMLYVPDWTTHPLITVLGPEPLSESFNGDYLHQALQSRRGPIKSALMDASLVVGVGNIYANEALFETGIHPRRAANRISRVRCERLVTHIKDVLTRAIAQGGTTLRDYVSATGESGYFSIDLKVYGRRGQPCLSCGRPLKEIRLSGRSTVYCAHCQR</sequence>
<organism evidence="18 19">
    <name type="scientific">Natronospirillum operosum</name>
    <dbReference type="NCBI Taxonomy" id="2759953"/>
    <lineage>
        <taxon>Bacteria</taxon>
        <taxon>Pseudomonadati</taxon>
        <taxon>Pseudomonadota</taxon>
        <taxon>Gammaproteobacteria</taxon>
        <taxon>Oceanospirillales</taxon>
        <taxon>Natronospirillaceae</taxon>
        <taxon>Natronospirillum</taxon>
    </lineage>
</organism>
<evidence type="ECO:0000256" key="15">
    <source>
        <dbReference type="HAMAP-Rule" id="MF_00103"/>
    </source>
</evidence>
<evidence type="ECO:0000256" key="4">
    <source>
        <dbReference type="ARBA" id="ARBA00022723"/>
    </source>
</evidence>
<dbReference type="GO" id="GO:0008270">
    <property type="term" value="F:zinc ion binding"/>
    <property type="evidence" value="ECO:0007669"/>
    <property type="project" value="UniProtKB-UniRule"/>
</dbReference>
<gene>
    <name evidence="15 18" type="primary">mutM</name>
    <name evidence="15" type="synonym">fpg</name>
    <name evidence="18" type="ORF">E4656_14805</name>
</gene>
<name>A0A4Z0W936_9GAMM</name>
<dbReference type="PANTHER" id="PTHR22993">
    <property type="entry name" value="FORMAMIDOPYRIMIDINE-DNA GLYCOSYLASE"/>
    <property type="match status" value="1"/>
</dbReference>
<dbReference type="SUPFAM" id="SSF46946">
    <property type="entry name" value="S13-like H2TH domain"/>
    <property type="match status" value="1"/>
</dbReference>
<dbReference type="Proteomes" id="UP000297475">
    <property type="component" value="Unassembled WGS sequence"/>
</dbReference>
<dbReference type="Pfam" id="PF06831">
    <property type="entry name" value="H2TH"/>
    <property type="match status" value="1"/>
</dbReference>
<evidence type="ECO:0000256" key="1">
    <source>
        <dbReference type="ARBA" id="ARBA00001668"/>
    </source>
</evidence>
<evidence type="ECO:0000313" key="19">
    <source>
        <dbReference type="Proteomes" id="UP000297475"/>
    </source>
</evidence>
<dbReference type="SUPFAM" id="SSF81624">
    <property type="entry name" value="N-terminal domain of MutM-like DNA repair proteins"/>
    <property type="match status" value="1"/>
</dbReference>
<evidence type="ECO:0000256" key="11">
    <source>
        <dbReference type="ARBA" id="ARBA00023239"/>
    </source>
</evidence>
<evidence type="ECO:0000256" key="2">
    <source>
        <dbReference type="ARBA" id="ARBA00009409"/>
    </source>
</evidence>
<keyword evidence="13 15" id="KW-0326">Glycosidase</keyword>
<evidence type="ECO:0000256" key="10">
    <source>
        <dbReference type="ARBA" id="ARBA00023204"/>
    </source>
</evidence>
<protein>
    <recommendedName>
        <fullName evidence="15">Formamidopyrimidine-DNA glycosylase</fullName>
        <shortName evidence="15">Fapy-DNA glycosylase</shortName>
        <ecNumber evidence="15">3.2.2.23</ecNumber>
    </recommendedName>
    <alternativeName>
        <fullName evidence="15">DNA-(apurinic or apyrimidinic site) lyase MutM</fullName>
        <shortName evidence="15">AP lyase MutM</shortName>
        <ecNumber evidence="15">4.2.99.18</ecNumber>
    </alternativeName>
</protein>
<keyword evidence="10 15" id="KW-0234">DNA repair</keyword>
<comment type="caution">
    <text evidence="18">The sequence shown here is derived from an EMBL/GenBank/DDBJ whole genome shotgun (WGS) entry which is preliminary data.</text>
</comment>
<evidence type="ECO:0000256" key="8">
    <source>
        <dbReference type="ARBA" id="ARBA00022833"/>
    </source>
</evidence>
<dbReference type="HAMAP" id="MF_00103">
    <property type="entry name" value="Fapy_DNA_glycosyl"/>
    <property type="match status" value="1"/>
</dbReference>
<dbReference type="OrthoDB" id="9800855at2"/>
<dbReference type="PROSITE" id="PS01242">
    <property type="entry name" value="ZF_FPG_1"/>
    <property type="match status" value="1"/>
</dbReference>
<feature type="active site" description="Proton donor; for delta-elimination activity" evidence="15">
    <location>
        <position position="261"/>
    </location>
</feature>
<keyword evidence="5 15" id="KW-0227">DNA damage</keyword>
<dbReference type="RefSeq" id="WP_135484078.1">
    <property type="nucleotide sequence ID" value="NZ_SRMF01000007.1"/>
</dbReference>
<dbReference type="Gene3D" id="3.20.190.10">
    <property type="entry name" value="MutM-like, N-terminal"/>
    <property type="match status" value="1"/>
</dbReference>
<comment type="subunit">
    <text evidence="3 15">Monomer.</text>
</comment>
<keyword evidence="6 15" id="KW-0863">Zinc-finger</keyword>
<dbReference type="SMART" id="SM00898">
    <property type="entry name" value="Fapy_DNA_glyco"/>
    <property type="match status" value="1"/>
</dbReference>
<dbReference type="CDD" id="cd08966">
    <property type="entry name" value="EcFpg-like_N"/>
    <property type="match status" value="1"/>
</dbReference>
<evidence type="ECO:0000256" key="14">
    <source>
        <dbReference type="ARBA" id="ARBA00044632"/>
    </source>
</evidence>
<dbReference type="EC" id="3.2.2.23" evidence="15"/>
<dbReference type="NCBIfam" id="NF002211">
    <property type="entry name" value="PRK01103.1"/>
    <property type="match status" value="1"/>
</dbReference>
<evidence type="ECO:0000313" key="18">
    <source>
        <dbReference type="EMBL" id="TGG91667.1"/>
    </source>
</evidence>
<dbReference type="FunFam" id="3.20.190.10:FF:000001">
    <property type="entry name" value="Formamidopyrimidine-DNA glycosylase"/>
    <property type="match status" value="1"/>
</dbReference>
<dbReference type="SMART" id="SM01232">
    <property type="entry name" value="H2TH"/>
    <property type="match status" value="1"/>
</dbReference>
<feature type="domain" description="FPG-type" evidence="16">
    <location>
        <begin position="237"/>
        <end position="271"/>
    </location>
</feature>
<feature type="active site" description="Schiff-base intermediate with DNA" evidence="15">
    <location>
        <position position="2"/>
    </location>
</feature>
<dbReference type="InterPro" id="IPR015887">
    <property type="entry name" value="DNA_glyclase_Znf_dom_DNA_BS"/>
</dbReference>
<comment type="cofactor">
    <cofactor evidence="15">
        <name>Zn(2+)</name>
        <dbReference type="ChEBI" id="CHEBI:29105"/>
    </cofactor>
    <text evidence="15">Binds 1 zinc ion per subunit.</text>
</comment>
<accession>A0A4Z0W936</accession>
<evidence type="ECO:0000256" key="12">
    <source>
        <dbReference type="ARBA" id="ARBA00023268"/>
    </source>
</evidence>
<dbReference type="EMBL" id="SRMF01000007">
    <property type="protein sequence ID" value="TGG91667.1"/>
    <property type="molecule type" value="Genomic_DNA"/>
</dbReference>
<dbReference type="GO" id="GO:0034039">
    <property type="term" value="F:8-oxo-7,8-dihydroguanine DNA N-glycosylase activity"/>
    <property type="evidence" value="ECO:0007669"/>
    <property type="project" value="TreeGrafter"/>
</dbReference>
<dbReference type="PANTHER" id="PTHR22993:SF9">
    <property type="entry name" value="FORMAMIDOPYRIMIDINE-DNA GLYCOSYLASE"/>
    <property type="match status" value="1"/>
</dbReference>
<proteinExistence type="inferred from homology"/>
<keyword evidence="19" id="KW-1185">Reference proteome</keyword>
<evidence type="ECO:0000256" key="13">
    <source>
        <dbReference type="ARBA" id="ARBA00023295"/>
    </source>
</evidence>
<dbReference type="GO" id="GO:0003684">
    <property type="term" value="F:damaged DNA binding"/>
    <property type="evidence" value="ECO:0007669"/>
    <property type="project" value="InterPro"/>
</dbReference>
<dbReference type="GO" id="GO:0006284">
    <property type="term" value="P:base-excision repair"/>
    <property type="evidence" value="ECO:0007669"/>
    <property type="project" value="InterPro"/>
</dbReference>
<dbReference type="InterPro" id="IPR010979">
    <property type="entry name" value="Ribosomal_uS13-like_H2TH"/>
</dbReference>
<dbReference type="FunFam" id="1.10.8.50:FF:000003">
    <property type="entry name" value="Formamidopyrimidine-DNA glycosylase"/>
    <property type="match status" value="1"/>
</dbReference>
<dbReference type="InterPro" id="IPR035937">
    <property type="entry name" value="FPG_N"/>
</dbReference>
<keyword evidence="11 15" id="KW-0456">Lyase</keyword>
<dbReference type="Pfam" id="PF01149">
    <property type="entry name" value="Fapy_DNA_glyco"/>
    <property type="match status" value="1"/>
</dbReference>
<evidence type="ECO:0000259" key="16">
    <source>
        <dbReference type="PROSITE" id="PS51066"/>
    </source>
</evidence>
<feature type="binding site" evidence="15">
    <location>
        <position position="92"/>
    </location>
    <ligand>
        <name>DNA</name>
        <dbReference type="ChEBI" id="CHEBI:16991"/>
    </ligand>
</feature>
<dbReference type="Pfam" id="PF06827">
    <property type="entry name" value="zf-FPG_IleRS"/>
    <property type="match status" value="1"/>
</dbReference>